<sequence>MDLITVFDLGWNTSTEELHLLKCSMQVVISSLNSADRLSVVAFFGCSNRDTKFEGQLAASTCIRDSPLRDTRLSGPYSNVGFGGKLLVLILKLDPEAWRYLQEVTPRSSPKDQSLCQMIEHVVGGFIADYRN</sequence>
<comment type="caution">
    <text evidence="1">The sequence shown here is derived from an EMBL/GenBank/DDBJ whole genome shotgun (WGS) entry which is preliminary data.</text>
</comment>
<proteinExistence type="predicted"/>
<keyword evidence="2" id="KW-1185">Reference proteome</keyword>
<dbReference type="Proteomes" id="UP001603857">
    <property type="component" value="Unassembled WGS sequence"/>
</dbReference>
<dbReference type="EMBL" id="JBGMDY010000001">
    <property type="protein sequence ID" value="KAL2347414.1"/>
    <property type="molecule type" value="Genomic_DNA"/>
</dbReference>
<protein>
    <submittedName>
        <fullName evidence="1">Uncharacterized protein</fullName>
    </submittedName>
</protein>
<dbReference type="AlphaFoldDB" id="A0ABD1NH19"/>
<evidence type="ECO:0000313" key="2">
    <source>
        <dbReference type="Proteomes" id="UP001603857"/>
    </source>
</evidence>
<accession>A0ABD1NH19</accession>
<evidence type="ECO:0000313" key="1">
    <source>
        <dbReference type="EMBL" id="KAL2347414.1"/>
    </source>
</evidence>
<name>A0ABD1NH19_9FABA</name>
<reference evidence="1 2" key="1">
    <citation type="submission" date="2024-08" db="EMBL/GenBank/DDBJ databases">
        <title>Insights into the chromosomal genome structure of Flemingia macrophylla.</title>
        <authorList>
            <person name="Ding Y."/>
            <person name="Zhao Y."/>
            <person name="Bi W."/>
            <person name="Wu M."/>
            <person name="Zhao G."/>
            <person name="Gong Y."/>
            <person name="Li W."/>
            <person name="Zhang P."/>
        </authorList>
    </citation>
    <scope>NUCLEOTIDE SEQUENCE [LARGE SCALE GENOMIC DNA]</scope>
    <source>
        <strain evidence="1">DYQJB</strain>
        <tissue evidence="1">Leaf</tissue>
    </source>
</reference>
<organism evidence="1 2">
    <name type="scientific">Flemingia macrophylla</name>
    <dbReference type="NCBI Taxonomy" id="520843"/>
    <lineage>
        <taxon>Eukaryota</taxon>
        <taxon>Viridiplantae</taxon>
        <taxon>Streptophyta</taxon>
        <taxon>Embryophyta</taxon>
        <taxon>Tracheophyta</taxon>
        <taxon>Spermatophyta</taxon>
        <taxon>Magnoliopsida</taxon>
        <taxon>eudicotyledons</taxon>
        <taxon>Gunneridae</taxon>
        <taxon>Pentapetalae</taxon>
        <taxon>rosids</taxon>
        <taxon>fabids</taxon>
        <taxon>Fabales</taxon>
        <taxon>Fabaceae</taxon>
        <taxon>Papilionoideae</taxon>
        <taxon>50 kb inversion clade</taxon>
        <taxon>NPAAA clade</taxon>
        <taxon>indigoferoid/millettioid clade</taxon>
        <taxon>Phaseoleae</taxon>
        <taxon>Flemingia</taxon>
    </lineage>
</organism>
<gene>
    <name evidence="1" type="ORF">Fmac_001414</name>
</gene>